<dbReference type="OrthoDB" id="10070927at2759"/>
<feature type="DNA-binding region" description="HMG box" evidence="3">
    <location>
        <begin position="163"/>
        <end position="232"/>
    </location>
</feature>
<feature type="compositionally biased region" description="Basic and acidic residues" evidence="5">
    <location>
        <begin position="144"/>
        <end position="156"/>
    </location>
</feature>
<dbReference type="SUPFAM" id="SSF47095">
    <property type="entry name" value="HMG-box"/>
    <property type="match status" value="1"/>
</dbReference>
<keyword evidence="8" id="KW-1185">Reference proteome</keyword>
<dbReference type="AlphaFoldDB" id="A0A507B516"/>
<dbReference type="Pfam" id="PF00505">
    <property type="entry name" value="HMG_box"/>
    <property type="match status" value="1"/>
</dbReference>
<dbReference type="InterPro" id="IPR056513">
    <property type="entry name" value="INO80F"/>
</dbReference>
<dbReference type="InterPro" id="IPR036910">
    <property type="entry name" value="HMG_box_dom_sf"/>
</dbReference>
<sequence>MAPASSAPPPLAPSVEEAYRRKCIQLKQRTSEVEESNDAARLRLARLKRQVEKMRIERAYLLEQLAKRTSANVEDSDGSPSPPPTPQEKPLRTKRGHRKPSVLNELQTNNAPGSTFINQNLTTLSPSSDAFSHTLADTQSQSQKDAKDSKGSDKDGANGTSAAKEPSDAFEFYCAEMRPEFKEKAEDKDDDEKIEAELARSWKDLSKDEQAVYEERFEEEKEKQKKAKKDEPASQEAADRREGAEPSQAEDTPQPATQDEDVEMGNYDTEPDATPSGDKQAD</sequence>
<dbReference type="SMART" id="SM00398">
    <property type="entry name" value="HMG"/>
    <property type="match status" value="1"/>
</dbReference>
<dbReference type="Proteomes" id="UP000319257">
    <property type="component" value="Unassembled WGS sequence"/>
</dbReference>
<dbReference type="InterPro" id="IPR009071">
    <property type="entry name" value="HMG_box_dom"/>
</dbReference>
<dbReference type="PROSITE" id="PS50118">
    <property type="entry name" value="HMG_BOX_2"/>
    <property type="match status" value="1"/>
</dbReference>
<feature type="region of interest" description="Disordered" evidence="5">
    <location>
        <begin position="69"/>
        <end position="282"/>
    </location>
</feature>
<keyword evidence="3" id="KW-0238">DNA-binding</keyword>
<dbReference type="InParanoid" id="A0A507B516"/>
<feature type="domain" description="HMG box" evidence="6">
    <location>
        <begin position="163"/>
        <end position="232"/>
    </location>
</feature>
<organism evidence="7 8">
    <name type="scientific">Thyridium curvatum</name>
    <dbReference type="NCBI Taxonomy" id="1093900"/>
    <lineage>
        <taxon>Eukaryota</taxon>
        <taxon>Fungi</taxon>
        <taxon>Dikarya</taxon>
        <taxon>Ascomycota</taxon>
        <taxon>Pezizomycotina</taxon>
        <taxon>Sordariomycetes</taxon>
        <taxon>Sordariomycetidae</taxon>
        <taxon>Thyridiales</taxon>
        <taxon>Thyridiaceae</taxon>
        <taxon>Thyridium</taxon>
    </lineage>
</organism>
<dbReference type="GO" id="GO:0005634">
    <property type="term" value="C:nucleus"/>
    <property type="evidence" value="ECO:0007669"/>
    <property type="project" value="UniProtKB-SubCell"/>
</dbReference>
<evidence type="ECO:0000313" key="8">
    <source>
        <dbReference type="Proteomes" id="UP000319257"/>
    </source>
</evidence>
<name>A0A507B516_9PEZI</name>
<keyword evidence="4" id="KW-0175">Coiled coil</keyword>
<evidence type="ECO:0000256" key="5">
    <source>
        <dbReference type="SAM" id="MobiDB-lite"/>
    </source>
</evidence>
<evidence type="ECO:0000256" key="3">
    <source>
        <dbReference type="PROSITE-ProRule" id="PRU00267"/>
    </source>
</evidence>
<gene>
    <name evidence="7" type="ORF">E0L32_012169</name>
</gene>
<accession>A0A507B516</accession>
<dbReference type="GeneID" id="41979616"/>
<evidence type="ECO:0000313" key="7">
    <source>
        <dbReference type="EMBL" id="TPX17362.1"/>
    </source>
</evidence>
<dbReference type="STRING" id="1093900.A0A507B516"/>
<comment type="caution">
    <text evidence="7">The sequence shown here is derived from an EMBL/GenBank/DDBJ whole genome shotgun (WGS) entry which is preliminary data.</text>
</comment>
<evidence type="ECO:0000256" key="1">
    <source>
        <dbReference type="ARBA" id="ARBA00004123"/>
    </source>
</evidence>
<dbReference type="GO" id="GO:0003677">
    <property type="term" value="F:DNA binding"/>
    <property type="evidence" value="ECO:0007669"/>
    <property type="project" value="UniProtKB-UniRule"/>
</dbReference>
<evidence type="ECO:0000259" key="6">
    <source>
        <dbReference type="PROSITE" id="PS50118"/>
    </source>
</evidence>
<dbReference type="Gene3D" id="1.10.30.10">
    <property type="entry name" value="High mobility group box domain"/>
    <property type="match status" value="1"/>
</dbReference>
<evidence type="ECO:0000256" key="2">
    <source>
        <dbReference type="ARBA" id="ARBA00023242"/>
    </source>
</evidence>
<comment type="subcellular location">
    <subcellularLocation>
        <location evidence="1">Nucleus</location>
    </subcellularLocation>
</comment>
<feature type="compositionally biased region" description="Basic and acidic residues" evidence="5">
    <location>
        <begin position="195"/>
        <end position="244"/>
    </location>
</feature>
<dbReference type="EMBL" id="SKBQ01000141">
    <property type="protein sequence ID" value="TPX17362.1"/>
    <property type="molecule type" value="Genomic_DNA"/>
</dbReference>
<dbReference type="RefSeq" id="XP_030999073.1">
    <property type="nucleotide sequence ID" value="XM_031134981.1"/>
</dbReference>
<feature type="coiled-coil region" evidence="4">
    <location>
        <begin position="30"/>
        <end position="64"/>
    </location>
</feature>
<keyword evidence="2 3" id="KW-0539">Nucleus</keyword>
<protein>
    <recommendedName>
        <fullName evidence="6">HMG box domain-containing protein</fullName>
    </recommendedName>
</protein>
<feature type="compositionally biased region" description="Basic and acidic residues" evidence="5">
    <location>
        <begin position="177"/>
        <end position="187"/>
    </location>
</feature>
<feature type="compositionally biased region" description="Polar residues" evidence="5">
    <location>
        <begin position="104"/>
        <end position="138"/>
    </location>
</feature>
<evidence type="ECO:0000256" key="4">
    <source>
        <dbReference type="SAM" id="Coils"/>
    </source>
</evidence>
<reference evidence="7 8" key="1">
    <citation type="submission" date="2019-06" db="EMBL/GenBank/DDBJ databases">
        <title>Draft genome sequence of the filamentous fungus Phialemoniopsis curvata isolated from diesel fuel.</title>
        <authorList>
            <person name="Varaljay V.A."/>
            <person name="Lyon W.J."/>
            <person name="Crouch A.L."/>
            <person name="Drake C.E."/>
            <person name="Hollomon J.M."/>
            <person name="Nadeau L.J."/>
            <person name="Nunn H.S."/>
            <person name="Stevenson B.S."/>
            <person name="Bojanowski C.L."/>
            <person name="Crookes-Goodson W.J."/>
        </authorList>
    </citation>
    <scope>NUCLEOTIDE SEQUENCE [LARGE SCALE GENOMIC DNA]</scope>
    <source>
        <strain evidence="7 8">D216</strain>
    </source>
</reference>
<dbReference type="Pfam" id="PF24245">
    <property type="entry name" value="INO80F"/>
    <property type="match status" value="1"/>
</dbReference>
<proteinExistence type="predicted"/>